<protein>
    <submittedName>
        <fullName evidence="3">Uncharacterized protein</fullName>
    </submittedName>
</protein>
<dbReference type="InterPro" id="IPR036770">
    <property type="entry name" value="Ankyrin_rpt-contain_sf"/>
</dbReference>
<accession>A0A2G2WV33</accession>
<evidence type="ECO:0000313" key="3">
    <source>
        <dbReference type="EMBL" id="PHT49040.1"/>
    </source>
</evidence>
<dbReference type="Proteomes" id="UP000224567">
    <property type="component" value="Unassembled WGS sequence"/>
</dbReference>
<dbReference type="OrthoDB" id="303876at2759"/>
<keyword evidence="4" id="KW-1185">Reference proteome</keyword>
<keyword evidence="1" id="KW-0677">Repeat</keyword>
<proteinExistence type="predicted"/>
<dbReference type="GO" id="GO:0005886">
    <property type="term" value="C:plasma membrane"/>
    <property type="evidence" value="ECO:0007669"/>
    <property type="project" value="TreeGrafter"/>
</dbReference>
<name>A0A2G2WV33_CAPBA</name>
<gene>
    <name evidence="3" type="ORF">CQW23_13248</name>
</gene>
<evidence type="ECO:0000313" key="4">
    <source>
        <dbReference type="Proteomes" id="UP000224567"/>
    </source>
</evidence>
<dbReference type="AlphaFoldDB" id="A0A2G2WV33"/>
<reference evidence="3 4" key="1">
    <citation type="journal article" date="2017" name="Genome Biol.">
        <title>New reference genome sequences of hot pepper reveal the massive evolution of plant disease-resistance genes by retroduplication.</title>
        <authorList>
            <person name="Kim S."/>
            <person name="Park J."/>
            <person name="Yeom S.I."/>
            <person name="Kim Y.M."/>
            <person name="Seo E."/>
            <person name="Kim K.T."/>
            <person name="Kim M.S."/>
            <person name="Lee J.M."/>
            <person name="Cheong K."/>
            <person name="Shin H.S."/>
            <person name="Kim S.B."/>
            <person name="Han K."/>
            <person name="Lee J."/>
            <person name="Park M."/>
            <person name="Lee H.A."/>
            <person name="Lee H.Y."/>
            <person name="Lee Y."/>
            <person name="Oh S."/>
            <person name="Lee J.H."/>
            <person name="Choi E."/>
            <person name="Choi E."/>
            <person name="Lee S.E."/>
            <person name="Jeon J."/>
            <person name="Kim H."/>
            <person name="Choi G."/>
            <person name="Song H."/>
            <person name="Lee J."/>
            <person name="Lee S.C."/>
            <person name="Kwon J.K."/>
            <person name="Lee H.Y."/>
            <person name="Koo N."/>
            <person name="Hong Y."/>
            <person name="Kim R.W."/>
            <person name="Kang W.H."/>
            <person name="Huh J.H."/>
            <person name="Kang B.C."/>
            <person name="Yang T.J."/>
            <person name="Lee Y.H."/>
            <person name="Bennetzen J.L."/>
            <person name="Choi D."/>
        </authorList>
    </citation>
    <scope>NUCLEOTIDE SEQUENCE [LARGE SCALE GENOMIC DNA]</scope>
    <source>
        <strain evidence="4">cv. PBC81</strain>
    </source>
</reference>
<dbReference type="STRING" id="33114.A0A2G2WV33"/>
<dbReference type="Gene3D" id="1.25.40.20">
    <property type="entry name" value="Ankyrin repeat-containing domain"/>
    <property type="match status" value="1"/>
</dbReference>
<comment type="caution">
    <text evidence="3">The sequence shown here is derived from an EMBL/GenBank/DDBJ whole genome shotgun (WGS) entry which is preliminary data.</text>
</comment>
<evidence type="ECO:0000256" key="1">
    <source>
        <dbReference type="ARBA" id="ARBA00022737"/>
    </source>
</evidence>
<reference evidence="4" key="2">
    <citation type="journal article" date="2017" name="J. Anim. Genet.">
        <title>Multiple reference genome sequences of hot pepper reveal the massive evolution of plant disease resistance genes by retroduplication.</title>
        <authorList>
            <person name="Kim S."/>
            <person name="Park J."/>
            <person name="Yeom S.-I."/>
            <person name="Kim Y.-M."/>
            <person name="Seo E."/>
            <person name="Kim K.-T."/>
            <person name="Kim M.-S."/>
            <person name="Lee J.M."/>
            <person name="Cheong K."/>
            <person name="Shin H.-S."/>
            <person name="Kim S.-B."/>
            <person name="Han K."/>
            <person name="Lee J."/>
            <person name="Park M."/>
            <person name="Lee H.-A."/>
            <person name="Lee H.-Y."/>
            <person name="Lee Y."/>
            <person name="Oh S."/>
            <person name="Lee J.H."/>
            <person name="Choi E."/>
            <person name="Choi E."/>
            <person name="Lee S.E."/>
            <person name="Jeon J."/>
            <person name="Kim H."/>
            <person name="Choi G."/>
            <person name="Song H."/>
            <person name="Lee J."/>
            <person name="Lee S.-C."/>
            <person name="Kwon J.-K."/>
            <person name="Lee H.-Y."/>
            <person name="Koo N."/>
            <person name="Hong Y."/>
            <person name="Kim R.W."/>
            <person name="Kang W.-H."/>
            <person name="Huh J.H."/>
            <person name="Kang B.-C."/>
            <person name="Yang T.-J."/>
            <person name="Lee Y.-H."/>
            <person name="Bennetzen J.L."/>
            <person name="Choi D."/>
        </authorList>
    </citation>
    <scope>NUCLEOTIDE SEQUENCE [LARGE SCALE GENOMIC DNA]</scope>
    <source>
        <strain evidence="4">cv. PBC81</strain>
    </source>
</reference>
<sequence>MYLAAESGLRDALVEILNTCEQPTSSAGPLNRTRLHAAVIQEHKGLKEVVSDMLVWKRSLAFLPAGSDNDWTTAIHTAAGGGKVDVIHTLLNHCPDCREMLDSNGRNALHIAIFCSRANMVSYLLKPTKWDKLIEDPDNDGNTPLYLLASSIFGAMCLWN</sequence>
<dbReference type="InterPro" id="IPR002110">
    <property type="entry name" value="Ankyrin_rpt"/>
</dbReference>
<dbReference type="Pfam" id="PF12796">
    <property type="entry name" value="Ank_2"/>
    <property type="match status" value="1"/>
</dbReference>
<dbReference type="PANTHER" id="PTHR24186">
    <property type="entry name" value="PROTEIN PHOSPHATASE 1 REGULATORY SUBUNIT"/>
    <property type="match status" value="1"/>
</dbReference>
<evidence type="ECO:0000256" key="2">
    <source>
        <dbReference type="ARBA" id="ARBA00023043"/>
    </source>
</evidence>
<dbReference type="SUPFAM" id="SSF48403">
    <property type="entry name" value="Ankyrin repeat"/>
    <property type="match status" value="1"/>
</dbReference>
<organism evidence="3 4">
    <name type="scientific">Capsicum baccatum</name>
    <name type="common">Peruvian pepper</name>
    <dbReference type="NCBI Taxonomy" id="33114"/>
    <lineage>
        <taxon>Eukaryota</taxon>
        <taxon>Viridiplantae</taxon>
        <taxon>Streptophyta</taxon>
        <taxon>Embryophyta</taxon>
        <taxon>Tracheophyta</taxon>
        <taxon>Spermatophyta</taxon>
        <taxon>Magnoliopsida</taxon>
        <taxon>eudicotyledons</taxon>
        <taxon>Gunneridae</taxon>
        <taxon>Pentapetalae</taxon>
        <taxon>asterids</taxon>
        <taxon>lamiids</taxon>
        <taxon>Solanales</taxon>
        <taxon>Solanaceae</taxon>
        <taxon>Solanoideae</taxon>
        <taxon>Capsiceae</taxon>
        <taxon>Capsicum</taxon>
    </lineage>
</organism>
<dbReference type="PANTHER" id="PTHR24186:SF50">
    <property type="entry name" value="ANKYRIN REPEAT-CONTAINING PROTEIN ITN1-LIKE ISOFORM X1"/>
    <property type="match status" value="1"/>
</dbReference>
<keyword evidence="2" id="KW-0040">ANK repeat</keyword>
<dbReference type="EMBL" id="MLFT02000005">
    <property type="protein sequence ID" value="PHT49040.1"/>
    <property type="molecule type" value="Genomic_DNA"/>
</dbReference>
<dbReference type="SMART" id="SM00248">
    <property type="entry name" value="ANK"/>
    <property type="match status" value="2"/>
</dbReference>